<accession>A0A8C2IHG2</accession>
<comment type="similarity">
    <text evidence="2">Belongs to the BRAG family.</text>
</comment>
<evidence type="ECO:0000256" key="4">
    <source>
        <dbReference type="ARBA" id="ARBA00022553"/>
    </source>
</evidence>
<feature type="compositionally biased region" description="Low complexity" evidence="6">
    <location>
        <begin position="494"/>
        <end position="512"/>
    </location>
</feature>
<dbReference type="InterPro" id="IPR023394">
    <property type="entry name" value="Sec7_C_sf"/>
</dbReference>
<feature type="region of interest" description="Disordered" evidence="6">
    <location>
        <begin position="943"/>
        <end position="1157"/>
    </location>
</feature>
<dbReference type="AlphaFoldDB" id="A0A8C2IHG2"/>
<keyword evidence="3" id="KW-0963">Cytoplasm</keyword>
<feature type="region of interest" description="Disordered" evidence="6">
    <location>
        <begin position="904"/>
        <end position="931"/>
    </location>
</feature>
<organism evidence="8 9">
    <name type="scientific">Cyprinus carpio</name>
    <name type="common">Common carp</name>
    <dbReference type="NCBI Taxonomy" id="7962"/>
    <lineage>
        <taxon>Eukaryota</taxon>
        <taxon>Metazoa</taxon>
        <taxon>Chordata</taxon>
        <taxon>Craniata</taxon>
        <taxon>Vertebrata</taxon>
        <taxon>Euteleostomi</taxon>
        <taxon>Actinopterygii</taxon>
        <taxon>Neopterygii</taxon>
        <taxon>Teleostei</taxon>
        <taxon>Ostariophysi</taxon>
        <taxon>Cypriniformes</taxon>
        <taxon>Cyprinidae</taxon>
        <taxon>Cyprininae</taxon>
        <taxon>Cyprinus</taxon>
    </lineage>
</organism>
<dbReference type="PROSITE" id="PS50190">
    <property type="entry name" value="SEC7"/>
    <property type="match status" value="1"/>
</dbReference>
<evidence type="ECO:0000256" key="3">
    <source>
        <dbReference type="ARBA" id="ARBA00022490"/>
    </source>
</evidence>
<feature type="compositionally biased region" description="Basic and acidic residues" evidence="6">
    <location>
        <begin position="281"/>
        <end position="319"/>
    </location>
</feature>
<dbReference type="Proteomes" id="UP000694701">
    <property type="component" value="Unplaced"/>
</dbReference>
<feature type="region of interest" description="Disordered" evidence="6">
    <location>
        <begin position="334"/>
        <end position="358"/>
    </location>
</feature>
<feature type="compositionally biased region" description="Polar residues" evidence="6">
    <location>
        <begin position="909"/>
        <end position="928"/>
    </location>
</feature>
<feature type="compositionally biased region" description="Polar residues" evidence="6">
    <location>
        <begin position="963"/>
        <end position="977"/>
    </location>
</feature>
<evidence type="ECO:0000313" key="9">
    <source>
        <dbReference type="Proteomes" id="UP000694701"/>
    </source>
</evidence>
<dbReference type="PANTHER" id="PTHR10663">
    <property type="entry name" value="GUANYL-NUCLEOTIDE EXCHANGE FACTOR"/>
    <property type="match status" value="1"/>
</dbReference>
<dbReference type="InterPro" id="IPR035999">
    <property type="entry name" value="Sec7_dom_sf"/>
</dbReference>
<evidence type="ECO:0000259" key="7">
    <source>
        <dbReference type="PROSITE" id="PS50190"/>
    </source>
</evidence>
<dbReference type="FunFam" id="1.10.1000.11:FF:000001">
    <property type="entry name" value="IQ motif and SEC7 domain-containing protein 1"/>
    <property type="match status" value="1"/>
</dbReference>
<dbReference type="FunFam" id="1.10.220.20:FF:000001">
    <property type="entry name" value="IQ motif and SEC7 domain-containing protein 1"/>
    <property type="match status" value="1"/>
</dbReference>
<dbReference type="SMART" id="SM00222">
    <property type="entry name" value="Sec7"/>
    <property type="match status" value="1"/>
</dbReference>
<name>A0A8C2IHG2_CYPCA</name>
<dbReference type="SUPFAM" id="SSF48425">
    <property type="entry name" value="Sec7 domain"/>
    <property type="match status" value="1"/>
</dbReference>
<evidence type="ECO:0000313" key="8">
    <source>
        <dbReference type="Ensembl" id="ENSCCRP00020080178.1"/>
    </source>
</evidence>
<feature type="domain" description="SEC7" evidence="7">
    <location>
        <begin position="540"/>
        <end position="733"/>
    </location>
</feature>
<dbReference type="PROSITE" id="PS50096">
    <property type="entry name" value="IQ"/>
    <property type="match status" value="1"/>
</dbReference>
<dbReference type="InterPro" id="IPR033742">
    <property type="entry name" value="IQSEC_PH"/>
</dbReference>
<dbReference type="Ensembl" id="ENSCCRT00020087867.1">
    <property type="protein sequence ID" value="ENSCCRP00020080178.1"/>
    <property type="gene ID" value="ENSCCRG00020034367.1"/>
</dbReference>
<dbReference type="Gene3D" id="1.10.1000.11">
    <property type="entry name" value="Arf Nucleotide-binding Site Opener,domain 2"/>
    <property type="match status" value="1"/>
</dbReference>
<evidence type="ECO:0000256" key="2">
    <source>
        <dbReference type="ARBA" id="ARBA00006248"/>
    </source>
</evidence>
<proteinExistence type="inferred from homology"/>
<evidence type="ECO:0000256" key="6">
    <source>
        <dbReference type="SAM" id="MobiDB-lite"/>
    </source>
</evidence>
<dbReference type="Pfam" id="PF16453">
    <property type="entry name" value="IQ_SEC7_PH"/>
    <property type="match status" value="1"/>
</dbReference>
<dbReference type="PANTHER" id="PTHR10663:SF327">
    <property type="entry name" value="IQ MOTIF AND SEC7 DOMAIN-CONTAINING PROTEIN 1"/>
    <property type="match status" value="1"/>
</dbReference>
<dbReference type="GO" id="GO:0032012">
    <property type="term" value="P:regulation of ARF protein signal transduction"/>
    <property type="evidence" value="ECO:0007669"/>
    <property type="project" value="InterPro"/>
</dbReference>
<feature type="compositionally biased region" description="Polar residues" evidence="6">
    <location>
        <begin position="1053"/>
        <end position="1063"/>
    </location>
</feature>
<dbReference type="InterPro" id="IPR000904">
    <property type="entry name" value="Sec7_dom"/>
</dbReference>
<feature type="region of interest" description="Disordered" evidence="6">
    <location>
        <begin position="279"/>
        <end position="319"/>
    </location>
</feature>
<gene>
    <name evidence="8" type="primary">LOC109059922</name>
</gene>
<dbReference type="InterPro" id="IPR011993">
    <property type="entry name" value="PH-like_dom_sf"/>
</dbReference>
<feature type="compositionally biased region" description="Polar residues" evidence="6">
    <location>
        <begin position="341"/>
        <end position="352"/>
    </location>
</feature>
<keyword evidence="5" id="KW-0175">Coiled coil</keyword>
<comment type="subcellular location">
    <subcellularLocation>
        <location evidence="1">Cytoplasm</location>
    </subcellularLocation>
</comment>
<reference evidence="8" key="1">
    <citation type="submission" date="2025-08" db="UniProtKB">
        <authorList>
            <consortium name="Ensembl"/>
        </authorList>
    </citation>
    <scope>IDENTIFICATION</scope>
</reference>
<dbReference type="SUPFAM" id="SSF50729">
    <property type="entry name" value="PH domain-like"/>
    <property type="match status" value="1"/>
</dbReference>
<feature type="region of interest" description="Disordered" evidence="6">
    <location>
        <begin position="405"/>
        <end position="536"/>
    </location>
</feature>
<evidence type="ECO:0000256" key="5">
    <source>
        <dbReference type="ARBA" id="ARBA00023054"/>
    </source>
</evidence>
<feature type="compositionally biased region" description="Polar residues" evidence="6">
    <location>
        <begin position="984"/>
        <end position="1005"/>
    </location>
</feature>
<protein>
    <submittedName>
        <fullName evidence="8">IQ motif and Sec7 domain ArfGEF 1b</fullName>
    </submittedName>
</protein>
<dbReference type="GO" id="GO:0005737">
    <property type="term" value="C:cytoplasm"/>
    <property type="evidence" value="ECO:0007669"/>
    <property type="project" value="UniProtKB-SubCell"/>
</dbReference>
<feature type="compositionally biased region" description="Low complexity" evidence="6">
    <location>
        <begin position="1027"/>
        <end position="1045"/>
    </location>
</feature>
<feature type="region of interest" description="Disordered" evidence="6">
    <location>
        <begin position="89"/>
        <end position="109"/>
    </location>
</feature>
<sequence length="1157" mass="130459">MLSSTVFSSLPLWIYTTLFRRPSSSSQAGNALMLNLMWKYCISVRTISVEGEAPGGEAGPSLENSGGYLRGPVSRSAIISGEHFDGPPLYAHDIRQRPRRPKLQHSQSILRKQAEEEAIKRSRSLSESYELSTDLQDKQVEMLERKYGGRFITRHAARTIQTAFRQYQMNKNFERLRSSMSENRMSRRIVLSNMRMQFSFEGPEKVHSSYFEGKQVSLTDDGSKLGALVQSERGEMVPTNMKSPAVQSDFTDAITELEDVFSRQVKSLAESIDDALNCRSLHGDDGQPEPTRGHPDREQEVTYKIKPSHSSDHRKRDEMTASYSDVTLYIDEEELSPPLPLSQSVDRPSSTESDLRLRSLNSSQDYWSLAHKDEKADTDTSCRSTPSLECQEQRLRIDHLPLLTIEPPSDSSVELSDRSDRSSLKRQNAYDRGIASQHGSPKHIPSHALPPRGPARDDDAPRHRPRQLESHLAINGTANRQSKSESDFSDGDNDSINSTSNSNDTINCSSESSSRDSLREQTLSKQTYHKETRNSWDSPAFSNDIIRKRHYRIGLNLFNKKPEKGTQYLIERGFVPDTPVGVAHFLLQRKGLSRQMIGEFLGNRQKQFNRDVLDCVVDEMDFSGMELDEALRKFQAHIRVQGEAQKVERLIEAFSQRYCICNPGVVRQFRNPDTIFILAFAIILLNTDMYSPNVKPERKMKLEDFVKNLRGVDDGEDIPREMLVGIYERIRKRELKTNEDHVSQVQKVEKLIVGKKPIGSLHHGLGCVLSLPHRRLVCYCRLFEVPDPNKPQKLGLHQREIFLFNDLLVVTKIFQKKKNSVTYSFRQSFSLYGMQVLLFENQYYPNGVRLTSALPGADIKVLINFNAPNPQDRKKFTDDLRESIAEVQEMEKYRIESELEKQKGVVRPSISQSSGLKKETGNGNLSRTSLDDSYAMGEGLKRSALSSSLRDLSDAGKRGRRSSAGSLDSNMEGSIISSPHIRRQATSSRDCPSRQQSIPNSSSLLGSLFGTKRGKSPSLPPQPSHPSHPSHSSHPTLISHTPHPSNLHHTARDSVTVTETQAQMHPHHAQFCHMQNPPPYHHHHHYHPPAHIQHPPHQYHPPPGPSSSHSHLHGPHGPHPSHPSHSQHAPHHHSQPPAPPPAASSTKPKHSGISTVV</sequence>
<dbReference type="GO" id="GO:0030036">
    <property type="term" value="P:actin cytoskeleton organization"/>
    <property type="evidence" value="ECO:0007669"/>
    <property type="project" value="TreeGrafter"/>
</dbReference>
<dbReference type="CDD" id="cd13318">
    <property type="entry name" value="PH_IQSEC"/>
    <property type="match status" value="1"/>
</dbReference>
<evidence type="ECO:0000256" key="1">
    <source>
        <dbReference type="ARBA" id="ARBA00004496"/>
    </source>
</evidence>
<dbReference type="Pfam" id="PF01369">
    <property type="entry name" value="Sec7"/>
    <property type="match status" value="1"/>
</dbReference>
<feature type="compositionally biased region" description="Basic and acidic residues" evidence="6">
    <location>
        <begin position="454"/>
        <end position="469"/>
    </location>
</feature>
<dbReference type="CDD" id="cd00171">
    <property type="entry name" value="Sec7"/>
    <property type="match status" value="1"/>
</dbReference>
<dbReference type="Gene3D" id="1.10.220.20">
    <property type="match status" value="1"/>
</dbReference>
<keyword evidence="4" id="KW-0597">Phosphoprotein</keyword>
<dbReference type="FunFam" id="2.30.29.30:FF:000004">
    <property type="entry name" value="IQ motif and SEC7 domain-containing protein 1"/>
    <property type="match status" value="1"/>
</dbReference>
<dbReference type="Gene3D" id="2.30.29.30">
    <property type="entry name" value="Pleckstrin-homology domain (PH domain)/Phosphotyrosine-binding domain (PTB)"/>
    <property type="match status" value="1"/>
</dbReference>
<dbReference type="GO" id="GO:0005085">
    <property type="term" value="F:guanyl-nucleotide exchange factor activity"/>
    <property type="evidence" value="ECO:0007669"/>
    <property type="project" value="InterPro"/>
</dbReference>